<dbReference type="EMBL" id="JABRWO010000008">
    <property type="protein sequence ID" value="MBA2115883.1"/>
    <property type="molecule type" value="Genomic_DNA"/>
</dbReference>
<reference evidence="1 2" key="1">
    <citation type="submission" date="2020-05" db="EMBL/GenBank/DDBJ databases">
        <title>Bremerella alba sp. nov., a novel planctomycete isolated from the surface of the macroalga Fucus spiralis.</title>
        <authorList>
            <person name="Godinho O."/>
            <person name="Botelho R."/>
            <person name="Albuquerque L."/>
            <person name="Wiegand S."/>
            <person name="Da Costa M.S."/>
            <person name="Lobo-Da-Cunha A."/>
            <person name="Jogler C."/>
            <person name="Lage O.M."/>
        </authorList>
    </citation>
    <scope>NUCLEOTIDE SEQUENCE [LARGE SCALE GENOMIC DNA]</scope>
    <source>
        <strain evidence="1 2">FF15</strain>
    </source>
</reference>
<evidence type="ECO:0000313" key="1">
    <source>
        <dbReference type="EMBL" id="MBA2115883.1"/>
    </source>
</evidence>
<accession>A0A7V9A834</accession>
<gene>
    <name evidence="1" type="ORF">HOV93_30690</name>
</gene>
<dbReference type="AlphaFoldDB" id="A0A7V9A834"/>
<protein>
    <submittedName>
        <fullName evidence="1">Uncharacterized protein</fullName>
    </submittedName>
</protein>
<dbReference type="Proteomes" id="UP000551616">
    <property type="component" value="Unassembled WGS sequence"/>
</dbReference>
<name>A0A7V9A834_9BACT</name>
<evidence type="ECO:0000313" key="2">
    <source>
        <dbReference type="Proteomes" id="UP000551616"/>
    </source>
</evidence>
<organism evidence="1 2">
    <name type="scientific">Bremerella alba</name>
    <dbReference type="NCBI Taxonomy" id="980252"/>
    <lineage>
        <taxon>Bacteria</taxon>
        <taxon>Pseudomonadati</taxon>
        <taxon>Planctomycetota</taxon>
        <taxon>Planctomycetia</taxon>
        <taxon>Pirellulales</taxon>
        <taxon>Pirellulaceae</taxon>
        <taxon>Bremerella</taxon>
    </lineage>
</organism>
<keyword evidence="2" id="KW-1185">Reference proteome</keyword>
<dbReference type="RefSeq" id="WP_207397309.1">
    <property type="nucleotide sequence ID" value="NZ_JABRWO010000008.1"/>
</dbReference>
<comment type="caution">
    <text evidence="1">The sequence shown here is derived from an EMBL/GenBank/DDBJ whole genome shotgun (WGS) entry which is preliminary data.</text>
</comment>
<proteinExistence type="predicted"/>
<sequence length="319" mass="36642">MQVWIWICIAAAVSGENLNFKHSDTWPHSAQPLKTEDQVRADIVIDAMMTTLGEIHSGDVQIIQEVTPRTDSYARKNRLWFDYDRRVERFDQQTGRLAQRIRVSDEVIFHLPRNTFTPAGRTHKSPGYITVDVRKDEVDVPGTIPIDVRIAGLGNFAHLRNHWTLEEFSEHRDAESSLFPATLSYIDETDPDPIFTDLVWIGPVSQGRLTKILLRLDRTRDFVPVINVLFVKNASGDFESISTNTADWISVNDTWVPVHWKATLASLEIVHDLQFHWRTVNRSINKKRFTLEDLDAPLGTSVINARRKDRVVIDRRIGL</sequence>